<evidence type="ECO:0000313" key="10">
    <source>
        <dbReference type="Proteomes" id="UP000180253"/>
    </source>
</evidence>
<keyword evidence="7 8" id="KW-0472">Membrane</keyword>
<accession>A0A1S1N5X7</accession>
<feature type="transmembrane region" description="Helical" evidence="8">
    <location>
        <begin position="279"/>
        <end position="302"/>
    </location>
</feature>
<keyword evidence="10" id="KW-1185">Reference proteome</keyword>
<dbReference type="OrthoDB" id="5870554at2"/>
<feature type="transmembrane region" description="Helical" evidence="8">
    <location>
        <begin position="64"/>
        <end position="85"/>
    </location>
</feature>
<dbReference type="GO" id="GO:0005886">
    <property type="term" value="C:plasma membrane"/>
    <property type="evidence" value="ECO:0007669"/>
    <property type="project" value="UniProtKB-SubCell"/>
</dbReference>
<organism evidence="9 10">
    <name type="scientific">Pseudoalteromonas byunsanensis</name>
    <dbReference type="NCBI Taxonomy" id="327939"/>
    <lineage>
        <taxon>Bacteria</taxon>
        <taxon>Pseudomonadati</taxon>
        <taxon>Pseudomonadota</taxon>
        <taxon>Gammaproteobacteria</taxon>
        <taxon>Alteromonadales</taxon>
        <taxon>Pseudoalteromonadaceae</taxon>
        <taxon>Pseudoalteromonas</taxon>
    </lineage>
</organism>
<dbReference type="Proteomes" id="UP000180253">
    <property type="component" value="Unassembled WGS sequence"/>
</dbReference>
<protein>
    <submittedName>
        <fullName evidence="9">Transporter</fullName>
    </submittedName>
</protein>
<sequence length="303" mass="33120">MSAFVILFPIIFVVLIGYSCAKFRIFSAAALDGLRLFIFNLIIPVFLFLNMYQADLEQVLSSRVLASFYLPVLFVYLLSCGIFRYVMRIERGDSATLSLACTYSNVVLVGLPIIIASLGAEYGAMVFMIITFHSVLLFTCTFTFAANQQGRMHETLKPLLLNPIVISISLGLLCNYINLAIPNVMQQGLALLSEPAIAGALFALGASLNNYSIRGAWRKALLVSIIKLIILPLLVYITAKWGMALPHKQVVVLTLMSASPLGVNAYLVARQLQHQQAELASSVVLSTVLSVLTLAAWLTALIP</sequence>
<dbReference type="AlphaFoldDB" id="A0A1S1N5X7"/>
<comment type="subcellular location">
    <subcellularLocation>
        <location evidence="1">Cell membrane</location>
        <topology evidence="1">Multi-pass membrane protein</topology>
    </subcellularLocation>
</comment>
<dbReference type="PANTHER" id="PTHR36838:SF3">
    <property type="entry name" value="TRANSPORTER AUXIN EFFLUX CARRIER EC FAMILY"/>
    <property type="match status" value="1"/>
</dbReference>
<feature type="transmembrane region" description="Helical" evidence="8">
    <location>
        <begin position="97"/>
        <end position="118"/>
    </location>
</feature>
<evidence type="ECO:0000313" key="9">
    <source>
        <dbReference type="EMBL" id="OHU95413.1"/>
    </source>
</evidence>
<dbReference type="Pfam" id="PF03547">
    <property type="entry name" value="Mem_trans"/>
    <property type="match status" value="1"/>
</dbReference>
<feature type="transmembrane region" description="Helical" evidence="8">
    <location>
        <begin position="6"/>
        <end position="26"/>
    </location>
</feature>
<keyword evidence="3" id="KW-0813">Transport</keyword>
<evidence type="ECO:0000256" key="1">
    <source>
        <dbReference type="ARBA" id="ARBA00004651"/>
    </source>
</evidence>
<keyword evidence="6 8" id="KW-1133">Transmembrane helix</keyword>
<proteinExistence type="inferred from homology"/>
<evidence type="ECO:0000256" key="7">
    <source>
        <dbReference type="ARBA" id="ARBA00023136"/>
    </source>
</evidence>
<dbReference type="PANTHER" id="PTHR36838">
    <property type="entry name" value="AUXIN EFFLUX CARRIER FAMILY PROTEIN"/>
    <property type="match status" value="1"/>
</dbReference>
<dbReference type="Gene3D" id="1.20.1530.20">
    <property type="match status" value="1"/>
</dbReference>
<feature type="transmembrane region" description="Helical" evidence="8">
    <location>
        <begin position="159"/>
        <end position="181"/>
    </location>
</feature>
<dbReference type="EMBL" id="MNAN01000031">
    <property type="protein sequence ID" value="OHU95413.1"/>
    <property type="molecule type" value="Genomic_DNA"/>
</dbReference>
<dbReference type="GO" id="GO:0055085">
    <property type="term" value="P:transmembrane transport"/>
    <property type="evidence" value="ECO:0007669"/>
    <property type="project" value="InterPro"/>
</dbReference>
<dbReference type="RefSeq" id="WP_070992230.1">
    <property type="nucleotide sequence ID" value="NZ_CBCSHD010000005.1"/>
</dbReference>
<keyword evidence="4" id="KW-1003">Cell membrane</keyword>
<feature type="transmembrane region" description="Helical" evidence="8">
    <location>
        <begin position="187"/>
        <end position="208"/>
    </location>
</feature>
<evidence type="ECO:0000256" key="5">
    <source>
        <dbReference type="ARBA" id="ARBA00022692"/>
    </source>
</evidence>
<dbReference type="InterPro" id="IPR038770">
    <property type="entry name" value="Na+/solute_symporter_sf"/>
</dbReference>
<feature type="transmembrane region" description="Helical" evidence="8">
    <location>
        <begin position="220"/>
        <end position="238"/>
    </location>
</feature>
<evidence type="ECO:0000256" key="3">
    <source>
        <dbReference type="ARBA" id="ARBA00022448"/>
    </source>
</evidence>
<dbReference type="InterPro" id="IPR004776">
    <property type="entry name" value="Mem_transp_PIN-like"/>
</dbReference>
<feature type="transmembrane region" description="Helical" evidence="8">
    <location>
        <begin position="124"/>
        <end position="147"/>
    </location>
</feature>
<reference evidence="9 10" key="1">
    <citation type="submission" date="2016-10" db="EMBL/GenBank/DDBJ databases">
        <title>Pseudoalteromonas amylolytica sp. nov., isolated from the surface seawater.</title>
        <authorList>
            <person name="Wu Y.-H."/>
            <person name="Cheng H."/>
            <person name="Jin X.-B."/>
            <person name="Wang C.-S."/>
            <person name="Xu X.-W."/>
        </authorList>
    </citation>
    <scope>NUCLEOTIDE SEQUENCE [LARGE SCALE GENOMIC DNA]</scope>
    <source>
        <strain evidence="9 10">JCM 12483</strain>
    </source>
</reference>
<comment type="caution">
    <text evidence="9">The sequence shown here is derived from an EMBL/GenBank/DDBJ whole genome shotgun (WGS) entry which is preliminary data.</text>
</comment>
<gene>
    <name evidence="9" type="ORF">BIW53_11935</name>
</gene>
<evidence type="ECO:0000256" key="8">
    <source>
        <dbReference type="SAM" id="Phobius"/>
    </source>
</evidence>
<evidence type="ECO:0000256" key="4">
    <source>
        <dbReference type="ARBA" id="ARBA00022475"/>
    </source>
</evidence>
<name>A0A1S1N5X7_9GAMM</name>
<feature type="transmembrane region" description="Helical" evidence="8">
    <location>
        <begin position="250"/>
        <end position="267"/>
    </location>
</feature>
<comment type="similarity">
    <text evidence="2">Belongs to the auxin efflux carrier (TC 2.A.69) family.</text>
</comment>
<dbReference type="STRING" id="327939.BIW53_11935"/>
<feature type="transmembrane region" description="Helical" evidence="8">
    <location>
        <begin position="33"/>
        <end position="52"/>
    </location>
</feature>
<keyword evidence="5 8" id="KW-0812">Transmembrane</keyword>
<evidence type="ECO:0000256" key="2">
    <source>
        <dbReference type="ARBA" id="ARBA00010145"/>
    </source>
</evidence>
<evidence type="ECO:0000256" key="6">
    <source>
        <dbReference type="ARBA" id="ARBA00022989"/>
    </source>
</evidence>